<dbReference type="PANTHER" id="PTHR35889">
    <property type="entry name" value="CYCLOINULO-OLIGOSACCHARIDE FRUCTANOTRANSFERASE-RELATED"/>
    <property type="match status" value="1"/>
</dbReference>
<evidence type="ECO:0000256" key="4">
    <source>
        <dbReference type="PROSITE-ProRule" id="PRU00433"/>
    </source>
</evidence>
<keyword evidence="7" id="KW-1185">Reference proteome</keyword>
<name>A0A6C2YGD4_9BACT</name>
<dbReference type="InterPro" id="IPR036909">
    <property type="entry name" value="Cyt_c-like_dom_sf"/>
</dbReference>
<reference evidence="6" key="1">
    <citation type="submission" date="2019-04" db="EMBL/GenBank/DDBJ databases">
        <authorList>
            <consortium name="Science for Life Laboratories"/>
        </authorList>
    </citation>
    <scope>NUCLEOTIDE SEQUENCE</scope>
    <source>
        <strain evidence="6">MBLW1</strain>
    </source>
</reference>
<dbReference type="Proteomes" id="UP000464378">
    <property type="component" value="Chromosome"/>
</dbReference>
<gene>
    <name evidence="6" type="ORF">GMBLW1_33800</name>
</gene>
<proteinExistence type="predicted"/>
<dbReference type="InterPro" id="IPR011444">
    <property type="entry name" value="DUF1549"/>
</dbReference>
<evidence type="ECO:0000313" key="7">
    <source>
        <dbReference type="Proteomes" id="UP000464378"/>
    </source>
</evidence>
<dbReference type="InterPro" id="IPR022655">
    <property type="entry name" value="DUF1553"/>
</dbReference>
<dbReference type="GO" id="GO:0009055">
    <property type="term" value="F:electron transfer activity"/>
    <property type="evidence" value="ECO:0007669"/>
    <property type="project" value="InterPro"/>
</dbReference>
<sequence>MGFSPLEWVVFLADPRVGMGGGRFMPRFILGVVIFLVVGGGRVEFVWAAEPIDYGREVKPLMRERCTHCHGALAQKGGLRLDTVAGMLRGGASGPAVVAGRSVESELVERVGHAEGELRMPPDGSALKPEQVAMLRRWIDAGAKGPADERPEADPKSHWAYQPIRRPELRPELAAGHANRIDAWIAAKMRAEQVTPVGVADPATLLQRVYLDLTGLPPTRAQVEAFLADPSPTAYAKVVDELLASPAYGERWARHWLDVWRYSDWYGRRSVPDVMNSYPRIYKWRDWTVRSLNADKGYDRMILEMLAADELNPTDDENIVATGFIVRNFFKWNYHSWMRDMVEHTGKAFLGLTLNCAHCHDHKYDPISQREYFQFRAFFEPLEMRHDRAPGEADPGAFRKYVYSQSYGPISGGSIRVFDEKLDAKTQFYTGGDERNIVSAKSPVPPLGLRILGGDRLTIAPVSLPPLAYYPGLKPFVRAEERQKRDAAITAKEQEGASGKIPKPLWEAQLAALRADREALEARIAADDVRYAQPPKPELVIRAASHAAAVSEKRAALAALVAQRVQWEQSPGDAKAKDALAKLLPQITAAEQAIGKAGEEYAPLSPMYPQQSTGRRLALAKWIANRDNPLTARVAVNHLWGWHFGRPLVESTADFGRNGKSPSHPELLDDLACELMEHGWSLKHLHRLIVTSATYQRQSTGTLEQVAANRQRDPDNRWLWRYPARRAEAEVVRDRLLAVAGALDRTIGGVEIPHEQGLTVPRRSLYFAHHGESRMTFLTLFDAANPCDCYRRTVSVQPQQALVLANSDLALRMSRLVARQLHSEVSTDDVAFVRLAFLQVLARPVKPTELQAALAFLARQQQVYRDANDSLPSSSVAGSNSAAATAVATNPEQPAADLRIRARESLVHVLLNHHDFVTIR</sequence>
<evidence type="ECO:0000313" key="6">
    <source>
        <dbReference type="EMBL" id="VIP00580.1"/>
    </source>
</evidence>
<dbReference type="AlphaFoldDB" id="A0A6C2YGD4"/>
<keyword evidence="3 4" id="KW-0408">Iron</keyword>
<protein>
    <recommendedName>
        <fullName evidence="5">Cytochrome c domain-containing protein</fullName>
    </recommendedName>
</protein>
<dbReference type="InterPro" id="IPR011429">
    <property type="entry name" value="Cyt_c_Planctomycete-type"/>
</dbReference>
<dbReference type="InterPro" id="IPR009056">
    <property type="entry name" value="Cyt_c-like_dom"/>
</dbReference>
<dbReference type="PROSITE" id="PS51007">
    <property type="entry name" value="CYTC"/>
    <property type="match status" value="1"/>
</dbReference>
<dbReference type="GO" id="GO:0020037">
    <property type="term" value="F:heme binding"/>
    <property type="evidence" value="ECO:0007669"/>
    <property type="project" value="InterPro"/>
</dbReference>
<dbReference type="GO" id="GO:0046872">
    <property type="term" value="F:metal ion binding"/>
    <property type="evidence" value="ECO:0007669"/>
    <property type="project" value="UniProtKB-KW"/>
</dbReference>
<evidence type="ECO:0000256" key="3">
    <source>
        <dbReference type="ARBA" id="ARBA00023004"/>
    </source>
</evidence>
<evidence type="ECO:0000256" key="2">
    <source>
        <dbReference type="ARBA" id="ARBA00022723"/>
    </source>
</evidence>
<dbReference type="SUPFAM" id="SSF46626">
    <property type="entry name" value="Cytochrome c"/>
    <property type="match status" value="1"/>
</dbReference>
<dbReference type="EMBL" id="LR586016">
    <property type="protein sequence ID" value="VIP00580.1"/>
    <property type="molecule type" value="Genomic_DNA"/>
</dbReference>
<feature type="domain" description="Cytochrome c" evidence="5">
    <location>
        <begin position="50"/>
        <end position="189"/>
    </location>
</feature>
<dbReference type="KEGG" id="tim:GMBLW1_33800"/>
<evidence type="ECO:0000259" key="5">
    <source>
        <dbReference type="PROSITE" id="PS51007"/>
    </source>
</evidence>
<dbReference type="Pfam" id="PF07635">
    <property type="entry name" value="PSCyt1"/>
    <property type="match status" value="1"/>
</dbReference>
<keyword evidence="2 4" id="KW-0479">Metal-binding</keyword>
<evidence type="ECO:0000256" key="1">
    <source>
        <dbReference type="ARBA" id="ARBA00022617"/>
    </source>
</evidence>
<keyword evidence="1 4" id="KW-0349">Heme</keyword>
<accession>A0A6C2YGD4</accession>
<dbReference type="EMBL" id="LR593887">
    <property type="protein sequence ID" value="VTR96578.1"/>
    <property type="molecule type" value="Genomic_DNA"/>
</dbReference>
<dbReference type="PANTHER" id="PTHR35889:SF3">
    <property type="entry name" value="F-BOX DOMAIN-CONTAINING PROTEIN"/>
    <property type="match status" value="1"/>
</dbReference>
<organism evidence="6">
    <name type="scientific">Tuwongella immobilis</name>
    <dbReference type="NCBI Taxonomy" id="692036"/>
    <lineage>
        <taxon>Bacteria</taxon>
        <taxon>Pseudomonadati</taxon>
        <taxon>Planctomycetota</taxon>
        <taxon>Planctomycetia</taxon>
        <taxon>Gemmatales</taxon>
        <taxon>Gemmataceae</taxon>
        <taxon>Tuwongella</taxon>
    </lineage>
</organism>
<dbReference type="InParanoid" id="A0A6C2YGD4"/>
<dbReference type="Pfam" id="PF07587">
    <property type="entry name" value="PSD1"/>
    <property type="match status" value="1"/>
</dbReference>
<dbReference type="Pfam" id="PF07583">
    <property type="entry name" value="PSCyt2"/>
    <property type="match status" value="1"/>
</dbReference>